<dbReference type="InterPro" id="IPR023210">
    <property type="entry name" value="NADP_OxRdtase_dom"/>
</dbReference>
<dbReference type="AlphaFoldDB" id="A0A379IBB5"/>
<dbReference type="EMBL" id="UGUS01000002">
    <property type="protein sequence ID" value="SUD29981.1"/>
    <property type="molecule type" value="Genomic_DNA"/>
</dbReference>
<gene>
    <name evidence="3" type="primary">tas_1</name>
    <name evidence="3" type="ORF">NCTC10392_01883</name>
</gene>
<reference evidence="3 4" key="1">
    <citation type="submission" date="2018-06" db="EMBL/GenBank/DDBJ databases">
        <authorList>
            <consortium name="Pathogen Informatics"/>
            <person name="Doyle S."/>
        </authorList>
    </citation>
    <scope>NUCLEOTIDE SEQUENCE [LARGE SCALE GENOMIC DNA]</scope>
    <source>
        <strain evidence="3 4">NCTC10392</strain>
    </source>
</reference>
<sequence length="313" mass="34215">MITLSNDDKTLVLGTALWGWGIDESSAHELIDTFVSKGGNTIDTASNYPINKRSEDFGLAIRWVEHWVKSNPGTDVSVIAKIGATDNSGSPDTDLSAANILSTANELKDRLGLALSCVSVHWDNRGGEQQDLVDIEKTLEAMATLRQLGLGIGLSGIKFPAQYYKAKPELSEHWLIQVKENFTTRAARESYYPHFPNAKYLAYGINLGGIKATPAEKNSSAELRKIVHSTTLIEKLSNFLASNTSIVPRPTTMNDLALAFIFANPALCGVIIGPRNKEQLLSTLSYWDALRNTFNHSDHSALLASLAEHTHHG</sequence>
<evidence type="ECO:0000313" key="4">
    <source>
        <dbReference type="Proteomes" id="UP000255125"/>
    </source>
</evidence>
<evidence type="ECO:0000259" key="2">
    <source>
        <dbReference type="Pfam" id="PF00248"/>
    </source>
</evidence>
<dbReference type="OrthoDB" id="1491134at2"/>
<dbReference type="SUPFAM" id="SSF51430">
    <property type="entry name" value="NAD(P)-linked oxidoreductase"/>
    <property type="match status" value="1"/>
</dbReference>
<keyword evidence="1" id="KW-0560">Oxidoreductase</keyword>
<dbReference type="Pfam" id="PF00248">
    <property type="entry name" value="Aldo_ket_red"/>
    <property type="match status" value="1"/>
</dbReference>
<accession>A0A379IBB5</accession>
<name>A0A379IBB5_PSEFL</name>
<dbReference type="InterPro" id="IPR050523">
    <property type="entry name" value="AKR_Detox_Biosynth"/>
</dbReference>
<proteinExistence type="predicted"/>
<dbReference type="PANTHER" id="PTHR43364:SF4">
    <property type="entry name" value="NAD(P)-LINKED OXIDOREDUCTASE SUPERFAMILY PROTEIN"/>
    <property type="match status" value="1"/>
</dbReference>
<evidence type="ECO:0000313" key="3">
    <source>
        <dbReference type="EMBL" id="SUD29981.1"/>
    </source>
</evidence>
<feature type="domain" description="NADP-dependent oxidoreductase" evidence="2">
    <location>
        <begin position="11"/>
        <end position="288"/>
    </location>
</feature>
<dbReference type="GO" id="GO:0016491">
    <property type="term" value="F:oxidoreductase activity"/>
    <property type="evidence" value="ECO:0007669"/>
    <property type="project" value="UniProtKB-KW"/>
</dbReference>
<dbReference type="InterPro" id="IPR036812">
    <property type="entry name" value="NAD(P)_OxRdtase_dom_sf"/>
</dbReference>
<dbReference type="PANTHER" id="PTHR43364">
    <property type="entry name" value="NADH-SPECIFIC METHYLGLYOXAL REDUCTASE-RELATED"/>
    <property type="match status" value="1"/>
</dbReference>
<protein>
    <submittedName>
        <fullName evidence="3">Oxidoreductase, aryl-alcohol dehydrogenase like protein</fullName>
    </submittedName>
</protein>
<dbReference type="Proteomes" id="UP000255125">
    <property type="component" value="Unassembled WGS sequence"/>
</dbReference>
<evidence type="ECO:0000256" key="1">
    <source>
        <dbReference type="ARBA" id="ARBA00023002"/>
    </source>
</evidence>
<dbReference type="Gene3D" id="3.20.20.100">
    <property type="entry name" value="NADP-dependent oxidoreductase domain"/>
    <property type="match status" value="1"/>
</dbReference>
<dbReference type="RefSeq" id="WP_103406349.1">
    <property type="nucleotide sequence ID" value="NZ_UGUS01000002.1"/>
</dbReference>
<organism evidence="3 4">
    <name type="scientific">Pseudomonas fluorescens</name>
    <dbReference type="NCBI Taxonomy" id="294"/>
    <lineage>
        <taxon>Bacteria</taxon>
        <taxon>Pseudomonadati</taxon>
        <taxon>Pseudomonadota</taxon>
        <taxon>Gammaproteobacteria</taxon>
        <taxon>Pseudomonadales</taxon>
        <taxon>Pseudomonadaceae</taxon>
        <taxon>Pseudomonas</taxon>
    </lineage>
</organism>